<name>A0A1B2I969_9BACT</name>
<feature type="transmembrane region" description="Helical" evidence="1">
    <location>
        <begin position="564"/>
        <end position="592"/>
    </location>
</feature>
<keyword evidence="1" id="KW-1133">Transmembrane helix</keyword>
<organism evidence="3 4">
    <name type="scientific">Cloacibacillus porcorum</name>
    <dbReference type="NCBI Taxonomy" id="1197717"/>
    <lineage>
        <taxon>Bacteria</taxon>
        <taxon>Thermotogati</taxon>
        <taxon>Synergistota</taxon>
        <taxon>Synergistia</taxon>
        <taxon>Synergistales</taxon>
        <taxon>Synergistaceae</taxon>
        <taxon>Cloacibacillus</taxon>
    </lineage>
</organism>
<reference evidence="3" key="1">
    <citation type="submission" date="2016-08" db="EMBL/GenBank/DDBJ databases">
        <title>Complete genome of Cloacibacillus porcorum.</title>
        <authorList>
            <person name="Looft T."/>
            <person name="Bayles D.O."/>
            <person name="Alt D.P."/>
        </authorList>
    </citation>
    <scope>NUCLEOTIDE SEQUENCE [LARGE SCALE GENOMIC DNA]</scope>
    <source>
        <strain evidence="3">CL-84</strain>
    </source>
</reference>
<feature type="transmembrane region" description="Helical" evidence="1">
    <location>
        <begin position="501"/>
        <end position="522"/>
    </location>
</feature>
<feature type="transmembrane region" description="Helical" evidence="1">
    <location>
        <begin position="238"/>
        <end position="265"/>
    </location>
</feature>
<accession>A0A1B2I969</accession>
<proteinExistence type="predicted"/>
<dbReference type="Pfam" id="PF06808">
    <property type="entry name" value="DctM"/>
    <property type="match status" value="1"/>
</dbReference>
<dbReference type="KEGG" id="cpor:BED41_00960"/>
<feature type="transmembrane region" description="Helical" evidence="1">
    <location>
        <begin position="12"/>
        <end position="35"/>
    </location>
</feature>
<evidence type="ECO:0000256" key="1">
    <source>
        <dbReference type="SAM" id="Phobius"/>
    </source>
</evidence>
<dbReference type="EMBL" id="CP016757">
    <property type="protein sequence ID" value="ANZ46496.1"/>
    <property type="molecule type" value="Genomic_DNA"/>
</dbReference>
<dbReference type="InterPro" id="IPR010656">
    <property type="entry name" value="DctM"/>
</dbReference>
<feature type="transmembrane region" description="Helical" evidence="1">
    <location>
        <begin position="201"/>
        <end position="226"/>
    </location>
</feature>
<dbReference type="NCBIfam" id="TIGR02123">
    <property type="entry name" value="TRAP_fused"/>
    <property type="match status" value="1"/>
</dbReference>
<feature type="transmembrane region" description="Helical" evidence="1">
    <location>
        <begin position="445"/>
        <end position="470"/>
    </location>
</feature>
<dbReference type="STRING" id="1197717.BED41_00960"/>
<feature type="transmembrane region" description="Helical" evidence="1">
    <location>
        <begin position="529"/>
        <end position="552"/>
    </location>
</feature>
<feature type="transmembrane region" description="Helical" evidence="1">
    <location>
        <begin position="378"/>
        <end position="401"/>
    </location>
</feature>
<dbReference type="PANTHER" id="PTHR43849:SF2">
    <property type="entry name" value="BLL3936 PROTEIN"/>
    <property type="match status" value="1"/>
</dbReference>
<dbReference type="PANTHER" id="PTHR43849">
    <property type="entry name" value="BLL3936 PROTEIN"/>
    <property type="match status" value="1"/>
</dbReference>
<feature type="transmembrane region" description="Helical" evidence="1">
    <location>
        <begin position="407"/>
        <end position="433"/>
    </location>
</feature>
<feature type="domain" description="TRAP C4-dicarboxylate transport system permease DctM subunit" evidence="2">
    <location>
        <begin position="93"/>
        <end position="530"/>
    </location>
</feature>
<keyword evidence="1" id="KW-0812">Transmembrane</keyword>
<keyword evidence="1" id="KW-0472">Membrane</keyword>
<feature type="transmembrane region" description="Helical" evidence="1">
    <location>
        <begin position="81"/>
        <end position="97"/>
    </location>
</feature>
<feature type="transmembrane region" description="Helical" evidence="1">
    <location>
        <begin position="313"/>
        <end position="334"/>
    </location>
</feature>
<evidence type="ECO:0000313" key="4">
    <source>
        <dbReference type="Proteomes" id="UP000093044"/>
    </source>
</evidence>
<feature type="transmembrane region" description="Helical" evidence="1">
    <location>
        <begin position="271"/>
        <end position="292"/>
    </location>
</feature>
<keyword evidence="4" id="KW-1185">Reference proteome</keyword>
<dbReference type="InterPro" id="IPR011853">
    <property type="entry name" value="TRAP_DctM-Dct_fused"/>
</dbReference>
<feature type="transmembrane region" description="Helical" evidence="1">
    <location>
        <begin position="47"/>
        <end position="69"/>
    </location>
</feature>
<evidence type="ECO:0000259" key="2">
    <source>
        <dbReference type="Pfam" id="PF06808"/>
    </source>
</evidence>
<protein>
    <recommendedName>
        <fullName evidence="2">TRAP C4-dicarboxylate transport system permease DctM subunit domain-containing protein</fullName>
    </recommendedName>
</protein>
<feature type="transmembrane region" description="Helical" evidence="1">
    <location>
        <begin position="340"/>
        <end position="357"/>
    </location>
</feature>
<feature type="transmembrane region" description="Helical" evidence="1">
    <location>
        <begin position="162"/>
        <end position="181"/>
    </location>
</feature>
<sequence length="605" mass="64609">MCWLAGQIYIAFVPVQGMVIKPLHVGFALLLVFLLKPFIKEKPLLSAFVDAVCFLTTFAFMAHIVLNSVRIVERIPFVDDLFYFDKFFALALVILLMEAGRRYLGWSMTIIAVIFMLYSFFGRSLPGILSHQGVDLISFVENQVMTTGGIFSSPIAASADTIFYFMIFGAFLAATPAGKLFVSIAKYATRNSIGGPGKASILASGLFGMISGSAAANVASVGVITYPMMKRGGFKPVFSAALLATAGTGGQLIPPVMGASAFIMADMIGISYFKIILCATLPALLYVGSLLWEVHLEASKQEIKPEEIDAKEHLAVIKGYLHLMLPIVALVALIAMGRSLMYSALASTVVLILLCQIKKDTRLSLKEIVDMGVDGTKASVIVALPCALAGIVIGEVVFTGLGLRFSAVIASFSANSLLLALLLSTVMIIIMGMGMPTSAAYIMSAVLLAPAMQNLGVEAIVAHMFIFYFANMSMITPPVAIASYTAAGIAETGLWETGIEAVRLAIILFLIPFIFVYNPALLGLGSIPAIAWVFFTCVMGIMGLGIGVIGYWKGDMGWPMRALFIVAALLLIVPETISDIAGLAILFALIFVQLKRSRAAVQSGS</sequence>
<gene>
    <name evidence="3" type="ORF">BED41_00960</name>
</gene>
<feature type="transmembrane region" description="Helical" evidence="1">
    <location>
        <begin position="103"/>
        <end position="121"/>
    </location>
</feature>
<dbReference type="AlphaFoldDB" id="A0A1B2I969"/>
<evidence type="ECO:0000313" key="3">
    <source>
        <dbReference type="EMBL" id="ANZ46496.1"/>
    </source>
</evidence>
<dbReference type="Proteomes" id="UP000093044">
    <property type="component" value="Chromosome"/>
</dbReference>